<dbReference type="InterPro" id="IPR029058">
    <property type="entry name" value="AB_hydrolase_fold"/>
</dbReference>
<evidence type="ECO:0000313" key="5">
    <source>
        <dbReference type="EMBL" id="SPJ78214.1"/>
    </source>
</evidence>
<dbReference type="EMBL" id="ONZP01000222">
    <property type="protein sequence ID" value="SPJ78214.1"/>
    <property type="molecule type" value="Genomic_DNA"/>
</dbReference>
<evidence type="ECO:0000313" key="6">
    <source>
        <dbReference type="Proteomes" id="UP001187734"/>
    </source>
</evidence>
<dbReference type="PROSITE" id="PS50088">
    <property type="entry name" value="ANK_REPEAT"/>
    <property type="match status" value="1"/>
</dbReference>
<dbReference type="Proteomes" id="UP001187734">
    <property type="component" value="Unassembled WGS sequence"/>
</dbReference>
<keyword evidence="1" id="KW-0677">Repeat</keyword>
<dbReference type="Pfam" id="PF24883">
    <property type="entry name" value="NPHP3_N"/>
    <property type="match status" value="1"/>
</dbReference>
<name>A0AAE8M9C1_9HYPO</name>
<dbReference type="PANTHER" id="PTHR24198:SF165">
    <property type="entry name" value="ANKYRIN REPEAT-CONTAINING PROTEIN-RELATED"/>
    <property type="match status" value="1"/>
</dbReference>
<keyword evidence="6" id="KW-1185">Reference proteome</keyword>
<dbReference type="InterPro" id="IPR027417">
    <property type="entry name" value="P-loop_NTPase"/>
</dbReference>
<dbReference type="PROSITE" id="PS50297">
    <property type="entry name" value="ANK_REP_REGION"/>
    <property type="match status" value="1"/>
</dbReference>
<dbReference type="InterPro" id="IPR002110">
    <property type="entry name" value="Ankyrin_rpt"/>
</dbReference>
<sequence length="1637" mass="184747">MVTSQHMNFRLRSIPLEYETRNEICSLIQKTLGLEPSASPTVYSLAICPVTHNSKIATVSFPSVPESLSDRSRDEWVFPLSEDDNIGFGRSLVFDTHFAGFTPFQRSSDEDCDIDVIVVCGLGGHALGSFKEKNGRFVWIRDALPLDISNARILTYGYDTQLVKSRSFQNLTDLARALRIDLEGIRDPNQSRSVLFIGHSLGGLVIKETVRMLKEEPLDTGSPLLQAIFGFAFFGVPHQGLAVECLVPLVKDNSNRALLESLNKNSSLLERLQIEFDKISQARSFSIVSFYETERSPTAAWVSGQWERSGPSHVLVEVSSATCGCRQQHPINRNHSEMVKYSGVHDQLYRRVIIALRPVIRIAHGRPSTTGTGRRPQASIQISGDEQECLRSLCFPEQEHRYSEISYTDNTCEWLLEYPQYQAWMNKSCGLFWIKGWPGTGKSVLMKFAVDMMSRRKSGELVVSFFIHGRGVPLQRTPLGMLRSLLNSLLMSFPTYLAELTERFQDQQQRYGSYEQNNGWRWNEKELEKLLFRLLTKGTKDQPVIIFIDALDECGEEHAKSLLGSFKRLMGIAEREGSLVKICFSSRHFPILSHEMMSTVYVEKKNDKDIRLVIEDRLREFLPDERRHQIENEILLKAHGGFQWAILVTNMILDEDAIAARTEDLLSMVSSIPPDLDELYSIILNGAPKDKLNEMKKLFQWVLFAERPLSAQELREALSTDKDMACTTVSQLRSHGNWSDSVSRFETRVRHISRGLVEFQDRDVYEQYEPGGEEWDREAQFIHQSAADFVSQKFFTHTEGESMTGSSAGSGHYEISRSFLKYLALEEILDGGGLSREKLSATFPLIPYGVSFLFRHVRAVEAEGILQNDLIELIQWDQPERLKMLTAIWRIMDPESIHAPRGWPFVGVTVLHAVVAFGSASLLGTFLQKDASDLTHQDSEGNTPLHLALRENNQELALMILGRSRTWQTEQYEGFSAGSENGSMQRTDYLAHVNAINHDNETPLALAVSVRADTAIQHLVGAGAEVKHEKSLVFYAISTENKVLLSKLIDKGADLAGAIYFAIQCMDRAGHCDDILHGLLRDLLEAGADTKRFVGSEIDGNDGGVESDDEDFDPDEEAIFLASRHGRIHEISFLLSHGTSAMVTDNMGNIPLITAISNLQFDAAKVLLQDSPQTVLWENGRGITVLELLIEEGESAAVTAEGIQLLMDESDGHLTFQEVIERLVEVGYHDLLEDFLKADRNLVRLAKSAEHGSALLFKAVRLGLQKIVSLLFQSGNIDMSVRDKGGNTTLHVAVMDRNENVVSLLLLIDTEHVLVSEEDNGGCTPLRRAIINEDEAMVKLLLDPRYFDISQQPFQWAIKPRASRMVEFLLKEYRLYINQEDEHGKTPLWWAIEEGYKEIALMLLGSTSIDMHVRNKDEQTALWLAVESRQDLVIQWVLESEKFDINKEDNETIQKVAFWAMDHGKEHTIQHLLRSSSFSTHEEIEQIVRMLASWAIKNEKVDMFQLLFEDKGFNLQTEDERVIRSLFWLAIGKGNERLVHLIHDSGKFDVNTKNRLGKTPLMHATETCGEETLKLLLKTGMVNVQATDNEGNTALSIALRKGYTTIADLLSDHIRTTEMVIKPAEGNITGPTIKKEC</sequence>
<dbReference type="InterPro" id="IPR036770">
    <property type="entry name" value="Ankyrin_rpt-contain_sf"/>
</dbReference>
<reference evidence="5" key="1">
    <citation type="submission" date="2018-03" db="EMBL/GenBank/DDBJ databases">
        <authorList>
            <person name="Guldener U."/>
        </authorList>
    </citation>
    <scope>NUCLEOTIDE SEQUENCE</scope>
</reference>
<dbReference type="SUPFAM" id="SSF52540">
    <property type="entry name" value="P-loop containing nucleoside triphosphate hydrolases"/>
    <property type="match status" value="1"/>
</dbReference>
<dbReference type="SUPFAM" id="SSF53474">
    <property type="entry name" value="alpha/beta-Hydrolases"/>
    <property type="match status" value="1"/>
</dbReference>
<dbReference type="Gene3D" id="1.25.40.20">
    <property type="entry name" value="Ankyrin repeat-containing domain"/>
    <property type="match status" value="4"/>
</dbReference>
<proteinExistence type="predicted"/>
<accession>A0AAE8M9C1</accession>
<comment type="caution">
    <text evidence="5">The sequence shown here is derived from an EMBL/GenBank/DDBJ whole genome shotgun (WGS) entry which is preliminary data.</text>
</comment>
<protein>
    <submittedName>
        <fullName evidence="5">Related to ankyrin 3</fullName>
    </submittedName>
</protein>
<dbReference type="SUPFAM" id="SSF48403">
    <property type="entry name" value="Ankyrin repeat"/>
    <property type="match status" value="3"/>
</dbReference>
<evidence type="ECO:0000256" key="1">
    <source>
        <dbReference type="ARBA" id="ARBA00022737"/>
    </source>
</evidence>
<dbReference type="Gene3D" id="3.40.50.300">
    <property type="entry name" value="P-loop containing nucleotide triphosphate hydrolases"/>
    <property type="match status" value="1"/>
</dbReference>
<evidence type="ECO:0000256" key="2">
    <source>
        <dbReference type="ARBA" id="ARBA00023043"/>
    </source>
</evidence>
<evidence type="ECO:0000259" key="4">
    <source>
        <dbReference type="Pfam" id="PF24883"/>
    </source>
</evidence>
<gene>
    <name evidence="5" type="ORF">FTOL_06603</name>
</gene>
<feature type="repeat" description="ANK" evidence="3">
    <location>
        <begin position="940"/>
        <end position="961"/>
    </location>
</feature>
<dbReference type="Pfam" id="PF12796">
    <property type="entry name" value="Ank_2"/>
    <property type="match status" value="3"/>
</dbReference>
<keyword evidence="2 3" id="KW-0040">ANK repeat</keyword>
<dbReference type="PANTHER" id="PTHR24198">
    <property type="entry name" value="ANKYRIN REPEAT AND PROTEIN KINASE DOMAIN-CONTAINING PROTEIN"/>
    <property type="match status" value="1"/>
</dbReference>
<organism evidence="5 6">
    <name type="scientific">Fusarium torulosum</name>
    <dbReference type="NCBI Taxonomy" id="33205"/>
    <lineage>
        <taxon>Eukaryota</taxon>
        <taxon>Fungi</taxon>
        <taxon>Dikarya</taxon>
        <taxon>Ascomycota</taxon>
        <taxon>Pezizomycotina</taxon>
        <taxon>Sordariomycetes</taxon>
        <taxon>Hypocreomycetidae</taxon>
        <taxon>Hypocreales</taxon>
        <taxon>Nectriaceae</taxon>
        <taxon>Fusarium</taxon>
    </lineage>
</organism>
<dbReference type="SMART" id="SM00248">
    <property type="entry name" value="ANK"/>
    <property type="match status" value="13"/>
</dbReference>
<feature type="domain" description="Nephrocystin 3-like N-terminal" evidence="4">
    <location>
        <begin position="410"/>
        <end position="587"/>
    </location>
</feature>
<dbReference type="Gene3D" id="3.40.50.1820">
    <property type="entry name" value="alpha/beta hydrolase"/>
    <property type="match status" value="1"/>
</dbReference>
<dbReference type="InterPro" id="IPR056884">
    <property type="entry name" value="NPHP3-like_N"/>
</dbReference>
<evidence type="ECO:0000256" key="3">
    <source>
        <dbReference type="PROSITE-ProRule" id="PRU00023"/>
    </source>
</evidence>